<dbReference type="SFLD" id="SFLDS00003">
    <property type="entry name" value="Haloacid_Dehalogenase"/>
    <property type="match status" value="1"/>
</dbReference>
<dbReference type="InterPro" id="IPR036412">
    <property type="entry name" value="HAD-like_sf"/>
</dbReference>
<keyword evidence="2" id="KW-1185">Reference proteome</keyword>
<organism evidence="1 2">
    <name type="scientific">Faecalicatena acetigenes</name>
    <dbReference type="NCBI Taxonomy" id="2981790"/>
    <lineage>
        <taxon>Bacteria</taxon>
        <taxon>Bacillati</taxon>
        <taxon>Bacillota</taxon>
        <taxon>Clostridia</taxon>
        <taxon>Lachnospirales</taxon>
        <taxon>Lachnospiraceae</taxon>
        <taxon>Faecalicatena</taxon>
    </lineage>
</organism>
<dbReference type="SUPFAM" id="SSF56784">
    <property type="entry name" value="HAD-like"/>
    <property type="match status" value="1"/>
</dbReference>
<dbReference type="Proteomes" id="UP001652394">
    <property type="component" value="Unassembled WGS sequence"/>
</dbReference>
<evidence type="ECO:0000313" key="2">
    <source>
        <dbReference type="Proteomes" id="UP001652394"/>
    </source>
</evidence>
<dbReference type="InterPro" id="IPR023214">
    <property type="entry name" value="HAD_sf"/>
</dbReference>
<dbReference type="PANTHER" id="PTHR47478:SF1">
    <property type="entry name" value="PYRIMIDINE 5'-NUCLEOTIDASE YJJG"/>
    <property type="match status" value="1"/>
</dbReference>
<evidence type="ECO:0000313" key="1">
    <source>
        <dbReference type="EMBL" id="MCU6746229.1"/>
    </source>
</evidence>
<dbReference type="PANTHER" id="PTHR47478">
    <property type="match status" value="1"/>
</dbReference>
<dbReference type="InterPro" id="IPR006439">
    <property type="entry name" value="HAD-SF_hydro_IA"/>
</dbReference>
<name>A0ABT2T908_9FIRM</name>
<dbReference type="EMBL" id="JAOQJX010000001">
    <property type="protein sequence ID" value="MCU6746229.1"/>
    <property type="molecule type" value="Genomic_DNA"/>
</dbReference>
<proteinExistence type="predicted"/>
<sequence>MISTILMDIDDTLLDFDLCAKWAMDEAAKKMKLILPQNTYDHFKKINASLWKQMEKKEITSDEIYCVRWEKVSLAVGVSLDGKEFEKHFLAYLSKSAIQVEGALELLEYLSGKYKIYAASNGPFEQQVQRMKLAGMDNYLSGYFVSEKIGHSKPTKEFFAVCCKEICAADLSEIIMIGDSLSADIKGANNYGIKTCWFDKESKGTENPADYTVDHLLEIKAFL</sequence>
<dbReference type="NCBIfam" id="TIGR02254">
    <property type="entry name" value="YjjG_YfnB"/>
    <property type="match status" value="1"/>
</dbReference>
<dbReference type="NCBIfam" id="TIGR01549">
    <property type="entry name" value="HAD-SF-IA-v1"/>
    <property type="match status" value="1"/>
</dbReference>
<dbReference type="InterPro" id="IPR011951">
    <property type="entry name" value="HAD-SF_hydro_IA_YjjG/PynA"/>
</dbReference>
<protein>
    <submittedName>
        <fullName evidence="1">YjjG family noncanonical pyrimidine nucleotidase</fullName>
    </submittedName>
</protein>
<dbReference type="SFLD" id="SFLDG01129">
    <property type="entry name" value="C1.5:_HAD__Beta-PGM__Phosphata"/>
    <property type="match status" value="1"/>
</dbReference>
<dbReference type="RefSeq" id="WP_059067681.1">
    <property type="nucleotide sequence ID" value="NZ_JAOQJX010000001.1"/>
</dbReference>
<dbReference type="Pfam" id="PF00702">
    <property type="entry name" value="Hydrolase"/>
    <property type="match status" value="1"/>
</dbReference>
<accession>A0ABT2T908</accession>
<comment type="caution">
    <text evidence="1">The sequence shown here is derived from an EMBL/GenBank/DDBJ whole genome shotgun (WGS) entry which is preliminary data.</text>
</comment>
<dbReference type="InterPro" id="IPR052550">
    <property type="entry name" value="Pyrimidine_5'-ntase_YjjG"/>
</dbReference>
<dbReference type="InterPro" id="IPR023198">
    <property type="entry name" value="PGP-like_dom2"/>
</dbReference>
<dbReference type="Gene3D" id="3.40.50.1000">
    <property type="entry name" value="HAD superfamily/HAD-like"/>
    <property type="match status" value="1"/>
</dbReference>
<gene>
    <name evidence="1" type="ORF">OCV51_00905</name>
</gene>
<dbReference type="Gene3D" id="1.10.150.240">
    <property type="entry name" value="Putative phosphatase, domain 2"/>
    <property type="match status" value="1"/>
</dbReference>
<reference evidence="1 2" key="1">
    <citation type="journal article" date="2021" name="ISME Commun">
        <title>Automated analysis of genomic sequences facilitates high-throughput and comprehensive description of bacteria.</title>
        <authorList>
            <person name="Hitch T.C.A."/>
        </authorList>
    </citation>
    <scope>NUCLEOTIDE SEQUENCE [LARGE SCALE GENOMIC DNA]</scope>
    <source>
        <strain evidence="1 2">H2_18</strain>
    </source>
</reference>